<dbReference type="RefSeq" id="WP_231333235.1">
    <property type="nucleotide sequence ID" value="NZ_CP059572.1"/>
</dbReference>
<sequence>MDTPDILQAADTKTTSDFRAFAAKVIRDNPSVRGYFPKLVAPNVALERLMTGPAPHEARALRTYPAAQRVALERARIAAEWKTAAHRVAVSIKEPDESDDTVTLTWVLTTLLGGTLAVFLVTAVPELINGRLLGIAQSILIPTAAAAGGLLLQVLLLRVLHLRTGIRVGITAVIAVSLVIAGATARFFTDDSKILQSSLLCATGAFLLAMVHFHTTPLVRIALRLLAHPVRAWELILQEPRMRDLHKLAHMLSPETEPKKEYFPNPDTTPLLRWLIEAEEKVIVDRLTQVINDHLGAEREQLLVEQHSEGLRRLHDPGLIVPTRSRRHVERALGRMDGGSIAIAGPRGSGKSTLLRQLCEPTSPPGLRVLVSAPAEYDRKEFLIELFLQVCEGYLEHRGLAPRPRVRGRWVRGRRRLTYVLRRATTVSLRAAISLAVLGFVIWSMRHALTPPTDRVRDVAERLGEQGSSIGKWFWTEWRTFSQIVLALTAFFFFPKAALWRFLRRLWQPEAVHEARGYWRRLRQEKTTTMGISGALSTLTFTGNSAMKDLPWTMPQLVGDLRRFLDKVATGEAAKGRNVLICIDEVDRIGSVDQAARFLSEIKAIFGIANCFFVVSVADEVGSIFARRAIAGRSVFENAFDHLVTIEPLNLAEAKELLQLRVGGFTETFVFLAYALSGGLPRELIRVTRRMVELNAEQPVHPRVGVLAELLVREELRELIGGTRSRLSEFGLGDAYAPVFTAMQEIMADLQGPTAVAPLARKLKALPLPPLAADADERAYLTVGDMAAFADFGLAIIQAFASFDLNEAKTATDQDTPGSYAALAVARQELSLSPASARRSLATFRTYNNYPE</sequence>
<feature type="transmembrane region" description="Helical" evidence="1">
    <location>
        <begin position="194"/>
        <end position="214"/>
    </location>
</feature>
<protein>
    <submittedName>
        <fullName evidence="2">ATP-binding protein</fullName>
    </submittedName>
</protein>
<proteinExistence type="predicted"/>
<dbReference type="InterPro" id="IPR027417">
    <property type="entry name" value="P-loop_NTPase"/>
</dbReference>
<keyword evidence="2" id="KW-0067">ATP-binding</keyword>
<keyword evidence="1" id="KW-1133">Transmembrane helix</keyword>
<dbReference type="GO" id="GO:0005524">
    <property type="term" value="F:ATP binding"/>
    <property type="evidence" value="ECO:0007669"/>
    <property type="project" value="UniProtKB-KW"/>
</dbReference>
<keyword evidence="3" id="KW-1185">Reference proteome</keyword>
<keyword evidence="2" id="KW-0547">Nucleotide-binding</keyword>
<keyword evidence="1" id="KW-0812">Transmembrane</keyword>
<feature type="transmembrane region" description="Helical" evidence="1">
    <location>
        <begin position="168"/>
        <end position="188"/>
    </location>
</feature>
<accession>A0ABX8QPU4</accession>
<evidence type="ECO:0000313" key="2">
    <source>
        <dbReference type="EMBL" id="QXJ20179.1"/>
    </source>
</evidence>
<gene>
    <name evidence="2" type="ORF">AGRA3207_000843</name>
</gene>
<organism evidence="2 3">
    <name type="scientific">Actinomadura graeca</name>
    <dbReference type="NCBI Taxonomy" id="2750812"/>
    <lineage>
        <taxon>Bacteria</taxon>
        <taxon>Bacillati</taxon>
        <taxon>Actinomycetota</taxon>
        <taxon>Actinomycetes</taxon>
        <taxon>Streptosporangiales</taxon>
        <taxon>Thermomonosporaceae</taxon>
        <taxon>Actinomadura</taxon>
    </lineage>
</organism>
<feature type="transmembrane region" description="Helical" evidence="1">
    <location>
        <begin position="481"/>
        <end position="499"/>
    </location>
</feature>
<evidence type="ECO:0000256" key="1">
    <source>
        <dbReference type="SAM" id="Phobius"/>
    </source>
</evidence>
<name>A0ABX8QPU4_9ACTN</name>
<feature type="transmembrane region" description="Helical" evidence="1">
    <location>
        <begin position="424"/>
        <end position="445"/>
    </location>
</feature>
<feature type="transmembrane region" description="Helical" evidence="1">
    <location>
        <begin position="135"/>
        <end position="156"/>
    </location>
</feature>
<keyword evidence="1" id="KW-0472">Membrane</keyword>
<feature type="transmembrane region" description="Helical" evidence="1">
    <location>
        <begin position="102"/>
        <end position="123"/>
    </location>
</feature>
<dbReference type="Proteomes" id="UP001049518">
    <property type="component" value="Chromosome"/>
</dbReference>
<dbReference type="SUPFAM" id="SSF52540">
    <property type="entry name" value="P-loop containing nucleoside triphosphate hydrolases"/>
    <property type="match status" value="1"/>
</dbReference>
<dbReference type="EMBL" id="CP059572">
    <property type="protein sequence ID" value="QXJ20179.1"/>
    <property type="molecule type" value="Genomic_DNA"/>
</dbReference>
<evidence type="ECO:0000313" key="3">
    <source>
        <dbReference type="Proteomes" id="UP001049518"/>
    </source>
</evidence>
<reference evidence="2" key="1">
    <citation type="submission" date="2020-07" db="EMBL/GenBank/DDBJ databases">
        <authorList>
            <person name="Tarantini F.S."/>
            <person name="Hong K.W."/>
            <person name="Chan K.G."/>
        </authorList>
    </citation>
    <scope>NUCLEOTIDE SEQUENCE</scope>
    <source>
        <strain evidence="2">32-07</strain>
    </source>
</reference>